<dbReference type="PANTHER" id="PTHR43539">
    <property type="entry name" value="FLAVIN-BINDING MONOOXYGENASE-LIKE PROTEIN (AFU_ORTHOLOGUE AFUA_4G09220)"/>
    <property type="match status" value="1"/>
</dbReference>
<reference evidence="3 4" key="1">
    <citation type="submission" date="2024-01" db="EMBL/GenBank/DDBJ databases">
        <title>Characterization of antibiotic resistant novel bacterial strains and their environmental applications.</title>
        <authorList>
            <person name="Manzoor S."/>
            <person name="Abbas S."/>
            <person name="Arshad M."/>
            <person name="Ahmed I."/>
        </authorList>
    </citation>
    <scope>NUCLEOTIDE SEQUENCE [LARGE SCALE GENOMIC DNA]</scope>
    <source>
        <strain evidence="3 4">NCCP-602</strain>
    </source>
</reference>
<dbReference type="InterPro" id="IPR050982">
    <property type="entry name" value="Auxin_biosynth/cation_transpt"/>
</dbReference>
<gene>
    <name evidence="3" type="ORF">NCCP602_09640</name>
</gene>
<accession>A0ABN0SL41</accession>
<comment type="caution">
    <text evidence="3">The sequence shown here is derived from an EMBL/GenBank/DDBJ whole genome shotgun (WGS) entry which is preliminary data.</text>
</comment>
<keyword evidence="1" id="KW-0560">Oxidoreductase</keyword>
<dbReference type="EMBL" id="BAAAAF010000002">
    <property type="protein sequence ID" value="GAA0035003.1"/>
    <property type="molecule type" value="Genomic_DNA"/>
</dbReference>
<dbReference type="Proteomes" id="UP001498238">
    <property type="component" value="Unassembled WGS sequence"/>
</dbReference>
<dbReference type="PRINTS" id="PR00368">
    <property type="entry name" value="FADPNR"/>
</dbReference>
<name>A0ABN0SL41_9MICO</name>
<sequence>MVCRLTELLVDSHWPVVIIGAGQAGLSAAHYLWRDGLKPGRDFIVLDAGDGPGGAWRQRWESLTLGSTNHIADLPGFPLGTPDPSVPASAVVTDYYSRFERELELCVVRPAEVATVTSAEPGTGPLQITVRLDGERVHLTSDFIINATGTWTHPYVPFVPGIAEFEGLQLHTAQFREVEDFRGLRTLVVGGGISATQFLLQIAEVTDTLWATRRPPNFTSREFDGNWGLEVERAVRSRTLAGLPPASVVRTTGLPLRREFLDGVESGVLVSHGMFDEILPHGVHFPARPAEGTASSEGLGPSQSDHLALPQSWQPYPEERVEEVDVIFWNTGFRAALNHLAPLHLRSRAGGIAMDTEVAVTNDQRIFLVGYGSASSTVGATRAGRLAARELLKRLEATRSPGSDETAPRGGEGSQARAAEPDNAAPQDGTGSRAAAAPRDDAAPQDGTAPQAEAGDDSSSDARPVGATHSPASAPLSSVSAAE</sequence>
<dbReference type="RefSeq" id="WP_339391966.1">
    <property type="nucleotide sequence ID" value="NZ_BAAAAF010000002.1"/>
</dbReference>
<dbReference type="Gene3D" id="3.50.50.60">
    <property type="entry name" value="FAD/NAD(P)-binding domain"/>
    <property type="match status" value="1"/>
</dbReference>
<feature type="region of interest" description="Disordered" evidence="2">
    <location>
        <begin position="394"/>
        <end position="483"/>
    </location>
</feature>
<feature type="compositionally biased region" description="Low complexity" evidence="2">
    <location>
        <begin position="470"/>
        <end position="483"/>
    </location>
</feature>
<proteinExistence type="predicted"/>
<dbReference type="Pfam" id="PF13738">
    <property type="entry name" value="Pyr_redox_3"/>
    <property type="match status" value="1"/>
</dbReference>
<dbReference type="InterPro" id="IPR036188">
    <property type="entry name" value="FAD/NAD-bd_sf"/>
</dbReference>
<dbReference type="PRINTS" id="PR00469">
    <property type="entry name" value="PNDRDTASEII"/>
</dbReference>
<evidence type="ECO:0000313" key="3">
    <source>
        <dbReference type="EMBL" id="GAA0035003.1"/>
    </source>
</evidence>
<organism evidence="3 4">
    <name type="scientific">Brevibacterium metallidurans</name>
    <dbReference type="NCBI Taxonomy" id="1482676"/>
    <lineage>
        <taxon>Bacteria</taxon>
        <taxon>Bacillati</taxon>
        <taxon>Actinomycetota</taxon>
        <taxon>Actinomycetes</taxon>
        <taxon>Micrococcales</taxon>
        <taxon>Brevibacteriaceae</taxon>
        <taxon>Brevibacterium</taxon>
    </lineage>
</organism>
<dbReference type="SUPFAM" id="SSF51905">
    <property type="entry name" value="FAD/NAD(P)-binding domain"/>
    <property type="match status" value="1"/>
</dbReference>
<evidence type="ECO:0000313" key="4">
    <source>
        <dbReference type="Proteomes" id="UP001498238"/>
    </source>
</evidence>
<protein>
    <submittedName>
        <fullName evidence="3">NAD(P)-binding domain-containing protein</fullName>
    </submittedName>
</protein>
<evidence type="ECO:0000256" key="2">
    <source>
        <dbReference type="SAM" id="MobiDB-lite"/>
    </source>
</evidence>
<evidence type="ECO:0000256" key="1">
    <source>
        <dbReference type="ARBA" id="ARBA00023002"/>
    </source>
</evidence>
<keyword evidence="4" id="KW-1185">Reference proteome</keyword>
<dbReference type="PANTHER" id="PTHR43539:SF78">
    <property type="entry name" value="FLAVIN-CONTAINING MONOOXYGENASE"/>
    <property type="match status" value="1"/>
</dbReference>